<organism evidence="5 6">
    <name type="scientific">Propionibacterium ruminifibrarum</name>
    <dbReference type="NCBI Taxonomy" id="1962131"/>
    <lineage>
        <taxon>Bacteria</taxon>
        <taxon>Bacillati</taxon>
        <taxon>Actinomycetota</taxon>
        <taxon>Actinomycetes</taxon>
        <taxon>Propionibacteriales</taxon>
        <taxon>Propionibacteriaceae</taxon>
        <taxon>Propionibacterium</taxon>
    </lineage>
</organism>
<dbReference type="Pfam" id="PF02550">
    <property type="entry name" value="AcetylCoA_hydro"/>
    <property type="match status" value="1"/>
</dbReference>
<dbReference type="PANTHER" id="PTHR21432:SF20">
    <property type="entry name" value="ACETYL-COA HYDROLASE"/>
    <property type="match status" value="1"/>
</dbReference>
<dbReference type="InterPro" id="IPR038460">
    <property type="entry name" value="AcetylCoA_hyd_C_sf"/>
</dbReference>
<name>A0A375I4Z1_9ACTN</name>
<feature type="domain" description="Acetyl-CoA hydrolase/transferase C-terminal" evidence="4">
    <location>
        <begin position="267"/>
        <end position="415"/>
    </location>
</feature>
<dbReference type="GO" id="GO:0016787">
    <property type="term" value="F:hydrolase activity"/>
    <property type="evidence" value="ECO:0007669"/>
    <property type="project" value="UniProtKB-KW"/>
</dbReference>
<feature type="domain" description="Acetyl-CoA hydrolase/transferase N-terminal" evidence="3">
    <location>
        <begin position="91"/>
        <end position="184"/>
    </location>
</feature>
<evidence type="ECO:0000313" key="5">
    <source>
        <dbReference type="EMBL" id="SPF68435.1"/>
    </source>
</evidence>
<sequence length="424" mass="45636">MGRSGRAPGLGTLNAMRMIRPEDLGTVTAGLPDEPRLVAPGSFSTPLELLNLFDARLERWALFCVNAPAGIPSREGLTHETIFLGPAMRASGRTRYFPMRLSLSTRLFRTSCPPDVVVLHTTPPRDGKVSMGIEVQVMSGAIEAVRARGGLVVAQVNPQMPFIHGDGVLDVDDIDYGVEIDHPMITIPEPVPDDASLRLGELIADRVENGSSIQAGIGAVPDAVLGCLHQRRGLRFWSELVSDGAMLLDRAGALDPDVPLTGTFMLGTQEFYDWADDNPRVQLRRCEVTNDPAVIASFPKVVSVNTAMQVDLFAQTNATRRGDRIYSGTGGSTDFLVGAMHSEGGEAIIALHSWHPKADVSTVVPKIASPVTSLQMSAIATENGIAQVFGNDEHEQARQIIEQAAHPNARDELREAGRAMGLKV</sequence>
<evidence type="ECO:0000313" key="6">
    <source>
        <dbReference type="Proteomes" id="UP000265962"/>
    </source>
</evidence>
<dbReference type="Gene3D" id="3.40.1080.10">
    <property type="entry name" value="Glutaconate Coenzyme A-transferase"/>
    <property type="match status" value="1"/>
</dbReference>
<keyword evidence="5" id="KW-0378">Hydrolase</keyword>
<keyword evidence="2 5" id="KW-0808">Transferase</keyword>
<comment type="similarity">
    <text evidence="1">Belongs to the acetyl-CoA hydrolase/transferase family.</text>
</comment>
<reference evidence="6" key="1">
    <citation type="submission" date="2018-02" db="EMBL/GenBank/DDBJ databases">
        <authorList>
            <person name="Hornung B."/>
        </authorList>
    </citation>
    <scope>NUCLEOTIDE SEQUENCE [LARGE SCALE GENOMIC DNA]</scope>
</reference>
<protein>
    <submittedName>
        <fullName evidence="5">Acetyl-CoA hydrolase/transferase N-terminal domain</fullName>
    </submittedName>
</protein>
<dbReference type="PANTHER" id="PTHR21432">
    <property type="entry name" value="ACETYL-COA HYDROLASE-RELATED"/>
    <property type="match status" value="1"/>
</dbReference>
<dbReference type="Proteomes" id="UP000265962">
    <property type="component" value="Unassembled WGS sequence"/>
</dbReference>
<evidence type="ECO:0000259" key="3">
    <source>
        <dbReference type="Pfam" id="PF02550"/>
    </source>
</evidence>
<accession>A0A375I4Z1</accession>
<evidence type="ECO:0000256" key="2">
    <source>
        <dbReference type="ARBA" id="ARBA00022679"/>
    </source>
</evidence>
<dbReference type="Pfam" id="PF13336">
    <property type="entry name" value="AcetylCoA_hyd_C"/>
    <property type="match status" value="1"/>
</dbReference>
<keyword evidence="6" id="KW-1185">Reference proteome</keyword>
<dbReference type="GO" id="GO:0008775">
    <property type="term" value="F:acetate CoA-transferase activity"/>
    <property type="evidence" value="ECO:0007669"/>
    <property type="project" value="InterPro"/>
</dbReference>
<dbReference type="EMBL" id="OMOH01000004">
    <property type="protein sequence ID" value="SPF68435.1"/>
    <property type="molecule type" value="Genomic_DNA"/>
</dbReference>
<dbReference type="Gene3D" id="3.40.1080.20">
    <property type="entry name" value="Acetyl-CoA hydrolase/transferase C-terminal domain"/>
    <property type="match status" value="1"/>
</dbReference>
<dbReference type="AlphaFoldDB" id="A0A375I4Z1"/>
<dbReference type="InterPro" id="IPR026888">
    <property type="entry name" value="AcetylCoA_hyd_C"/>
</dbReference>
<dbReference type="InterPro" id="IPR003702">
    <property type="entry name" value="ActCoA_hydro_N"/>
</dbReference>
<dbReference type="SUPFAM" id="SSF100950">
    <property type="entry name" value="NagB/RpiA/CoA transferase-like"/>
    <property type="match status" value="2"/>
</dbReference>
<dbReference type="InterPro" id="IPR046433">
    <property type="entry name" value="ActCoA_hydro"/>
</dbReference>
<evidence type="ECO:0000259" key="4">
    <source>
        <dbReference type="Pfam" id="PF13336"/>
    </source>
</evidence>
<proteinExistence type="inferred from homology"/>
<dbReference type="Gene3D" id="3.30.750.70">
    <property type="entry name" value="4-hydroxybutyrate coenzyme like domains"/>
    <property type="match status" value="1"/>
</dbReference>
<dbReference type="GO" id="GO:0006083">
    <property type="term" value="P:acetate metabolic process"/>
    <property type="evidence" value="ECO:0007669"/>
    <property type="project" value="InterPro"/>
</dbReference>
<gene>
    <name evidence="5" type="ORF">PROPJV5_1430</name>
</gene>
<evidence type="ECO:0000256" key="1">
    <source>
        <dbReference type="ARBA" id="ARBA00009632"/>
    </source>
</evidence>
<dbReference type="InterPro" id="IPR037171">
    <property type="entry name" value="NagB/RpiA_transferase-like"/>
</dbReference>